<comment type="similarity">
    <text evidence="2">Belongs to the RRN7/TAF1B family.</text>
</comment>
<dbReference type="InterPro" id="IPR048538">
    <property type="entry name" value="Rrn7_cyclin_C"/>
</dbReference>
<dbReference type="AlphaFoldDB" id="A0A1Y2F0H9"/>
<keyword evidence="4" id="KW-0863">Zinc-finger</keyword>
<sequence length="708" mass="79842">MARKPRCPVCHSKRWHRDGLSGSIVCEEGHLLQGYVQESNETHELSQHVTQTRRLRKKRSKKVKPLPNLYFHGERGTFILWQALQWVLREQLRVLIEELGWPVELEGVCRDLWGMLMASSGVPNAPADYLKGDEPATSFCGPREGARYSRRRTNQAKTDLDDDEENGMQEGGKSEEEQGGSGSDADDSDSFVSSDEDEQGDDGASPRKRARTTSPAAQNDDPPAPPPPPPANLYEQVKPPPLADQKPRSNNPRSHPRMEHLLLIIYLGCATLRLPTFMNDILHLVETHQILYINAKNHLPLALQQHLASEARYLLDPQSTPSLYSKTQHDALQSSLQHLVKMYTDDWGVRFPEPNLPLMSWRLCRSLALPPLFYSHLKSLLTLLSPSFSLAPHPPLRSGRKGETLLKGHPFVEPPEFVLLAGLVLVCKMVWGLEEEPRTPKDEKDLIAHLPPVEEWLKTIGEIARIEIERDPISLWSKEVADMTTTEIDEYLDFFEDKVVPEHQFPSRMKDIDRFFPAPALPSRPSAPDLTPFSDRITALITHLYSLPSPVPSPSPSDASTSPRPYIHHTPSLVSTLPTPLTTLLHHCSTLIGSTPFTLLSTLSRIEERVAPTLRESKRLTSAQHRAIREEKEEIEEWREERWVREVERRKALKEVAEGVIKAKTVRKEVAAGEQEDGARARSATPRVGGKGATAFKSKEFIEDSDEE</sequence>
<evidence type="ECO:0000256" key="3">
    <source>
        <dbReference type="ARBA" id="ARBA00022723"/>
    </source>
</evidence>
<accession>A0A1Y2F0H9</accession>
<dbReference type="InterPro" id="IPR048540">
    <property type="entry name" value="Rrn7_cyclin_N"/>
</dbReference>
<feature type="region of interest" description="Disordered" evidence="10">
    <location>
        <begin position="132"/>
        <end position="255"/>
    </location>
</feature>
<evidence type="ECO:0000256" key="4">
    <source>
        <dbReference type="ARBA" id="ARBA00022771"/>
    </source>
</evidence>
<dbReference type="InParanoid" id="A0A1Y2F0H9"/>
<feature type="domain" description="Rrn7/TAF1B C-terminal cyclin" evidence="12">
    <location>
        <begin position="329"/>
        <end position="498"/>
    </location>
</feature>
<dbReference type="PANTHER" id="PTHR31576:SF2">
    <property type="entry name" value="TATA BOX-BINDING PROTEIN-ASSOCIATED FACTOR RNA POLYMERASE I SUBUNIT B"/>
    <property type="match status" value="1"/>
</dbReference>
<evidence type="ECO:0000256" key="9">
    <source>
        <dbReference type="ARBA" id="ARBA00023242"/>
    </source>
</evidence>
<dbReference type="InterPro" id="IPR033599">
    <property type="entry name" value="TAF1B/Rrn7"/>
</dbReference>
<evidence type="ECO:0000256" key="2">
    <source>
        <dbReference type="ARBA" id="ARBA00006899"/>
    </source>
</evidence>
<evidence type="ECO:0000259" key="12">
    <source>
        <dbReference type="Pfam" id="PF20645"/>
    </source>
</evidence>
<dbReference type="OrthoDB" id="428577at2759"/>
<dbReference type="GO" id="GO:0008270">
    <property type="term" value="F:zinc ion binding"/>
    <property type="evidence" value="ECO:0007669"/>
    <property type="project" value="UniProtKB-KW"/>
</dbReference>
<evidence type="ECO:0000256" key="1">
    <source>
        <dbReference type="ARBA" id="ARBA00004604"/>
    </source>
</evidence>
<evidence type="ECO:0000313" key="14">
    <source>
        <dbReference type="Proteomes" id="UP000193467"/>
    </source>
</evidence>
<dbReference type="Pfam" id="PF20645">
    <property type="entry name" value="Rrn7_cyclin_C"/>
    <property type="match status" value="1"/>
</dbReference>
<proteinExistence type="inferred from homology"/>
<evidence type="ECO:0008006" key="15">
    <source>
        <dbReference type="Google" id="ProtNLM"/>
    </source>
</evidence>
<feature type="domain" description="Rrn7/TAF1B N-terminal cyclin" evidence="11">
    <location>
        <begin position="84"/>
        <end position="300"/>
    </location>
</feature>
<evidence type="ECO:0000259" key="11">
    <source>
        <dbReference type="Pfam" id="PF20644"/>
    </source>
</evidence>
<keyword evidence="14" id="KW-1185">Reference proteome</keyword>
<keyword evidence="9" id="KW-0539">Nucleus</keyword>
<evidence type="ECO:0000256" key="8">
    <source>
        <dbReference type="ARBA" id="ARBA00023163"/>
    </source>
</evidence>
<keyword evidence="7" id="KW-0238">DNA-binding</keyword>
<evidence type="ECO:0000256" key="7">
    <source>
        <dbReference type="ARBA" id="ARBA00023125"/>
    </source>
</evidence>
<dbReference type="EMBL" id="MCGR01000033">
    <property type="protein sequence ID" value="ORY76866.1"/>
    <property type="molecule type" value="Genomic_DNA"/>
</dbReference>
<evidence type="ECO:0000313" key="13">
    <source>
        <dbReference type="EMBL" id="ORY76866.1"/>
    </source>
</evidence>
<feature type="compositionally biased region" description="Acidic residues" evidence="10">
    <location>
        <begin position="184"/>
        <end position="201"/>
    </location>
</feature>
<dbReference type="PANTHER" id="PTHR31576">
    <property type="entry name" value="TATA BOX-BINDING PROTEIN-ASSOCIATED FACTOR RNA POLYMERASE I SUBUNIT B"/>
    <property type="match status" value="1"/>
</dbReference>
<name>A0A1Y2F0H9_9BASI</name>
<dbReference type="STRING" id="106004.A0A1Y2F0H9"/>
<keyword evidence="3" id="KW-0479">Metal-binding</keyword>
<keyword evidence="5" id="KW-0862">Zinc</keyword>
<feature type="compositionally biased region" description="Pro residues" evidence="10">
    <location>
        <begin position="222"/>
        <end position="231"/>
    </location>
</feature>
<keyword evidence="6" id="KW-0805">Transcription regulation</keyword>
<dbReference type="GO" id="GO:0042790">
    <property type="term" value="P:nucleolar large rRNA transcription by RNA polymerase I"/>
    <property type="evidence" value="ECO:0007669"/>
    <property type="project" value="TreeGrafter"/>
</dbReference>
<reference evidence="13 14" key="1">
    <citation type="submission" date="2016-07" db="EMBL/GenBank/DDBJ databases">
        <title>Pervasive Adenine N6-methylation of Active Genes in Fungi.</title>
        <authorList>
            <consortium name="DOE Joint Genome Institute"/>
            <person name="Mondo S.J."/>
            <person name="Dannebaum R.O."/>
            <person name="Kuo R.C."/>
            <person name="Labutti K."/>
            <person name="Haridas S."/>
            <person name="Kuo A."/>
            <person name="Salamov A."/>
            <person name="Ahrendt S.R."/>
            <person name="Lipzen A."/>
            <person name="Sullivan W."/>
            <person name="Andreopoulos W.B."/>
            <person name="Clum A."/>
            <person name="Lindquist E."/>
            <person name="Daum C."/>
            <person name="Ramamoorthy G.K."/>
            <person name="Gryganskyi A."/>
            <person name="Culley D."/>
            <person name="Magnuson J.K."/>
            <person name="James T.Y."/>
            <person name="O'Malley M.A."/>
            <person name="Stajich J.E."/>
            <person name="Spatafora J.W."/>
            <person name="Visel A."/>
            <person name="Grigoriev I.V."/>
        </authorList>
    </citation>
    <scope>NUCLEOTIDE SEQUENCE [LARGE SCALE GENOMIC DNA]</scope>
    <source>
        <strain evidence="13 14">62-1032</strain>
    </source>
</reference>
<evidence type="ECO:0000256" key="5">
    <source>
        <dbReference type="ARBA" id="ARBA00022833"/>
    </source>
</evidence>
<dbReference type="GO" id="GO:0070860">
    <property type="term" value="C:RNA polymerase I core factor complex"/>
    <property type="evidence" value="ECO:0007669"/>
    <property type="project" value="InterPro"/>
</dbReference>
<evidence type="ECO:0000256" key="6">
    <source>
        <dbReference type="ARBA" id="ARBA00023015"/>
    </source>
</evidence>
<gene>
    <name evidence="13" type="ORF">BCR35DRAFT_353247</name>
</gene>
<dbReference type="GO" id="GO:0001164">
    <property type="term" value="F:RNA polymerase I core promoter sequence-specific DNA binding"/>
    <property type="evidence" value="ECO:0007669"/>
    <property type="project" value="InterPro"/>
</dbReference>
<evidence type="ECO:0000256" key="10">
    <source>
        <dbReference type="SAM" id="MobiDB-lite"/>
    </source>
</evidence>
<protein>
    <recommendedName>
        <fullName evidence="15">RRN7-type domain-containing protein</fullName>
    </recommendedName>
</protein>
<dbReference type="Pfam" id="PF20644">
    <property type="entry name" value="Rrn7_cyclin_N"/>
    <property type="match status" value="1"/>
</dbReference>
<comment type="subcellular location">
    <subcellularLocation>
        <location evidence="1">Nucleus</location>
        <location evidence="1">Nucleolus</location>
    </subcellularLocation>
</comment>
<feature type="region of interest" description="Disordered" evidence="10">
    <location>
        <begin position="670"/>
        <end position="708"/>
    </location>
</feature>
<dbReference type="FunCoup" id="A0A1Y2F0H9">
    <property type="interactions" value="36"/>
</dbReference>
<keyword evidence="8" id="KW-0804">Transcription</keyword>
<dbReference type="Proteomes" id="UP000193467">
    <property type="component" value="Unassembled WGS sequence"/>
</dbReference>
<comment type="caution">
    <text evidence="13">The sequence shown here is derived from an EMBL/GenBank/DDBJ whole genome shotgun (WGS) entry which is preliminary data.</text>
</comment>
<organism evidence="13 14">
    <name type="scientific">Leucosporidium creatinivorum</name>
    <dbReference type="NCBI Taxonomy" id="106004"/>
    <lineage>
        <taxon>Eukaryota</taxon>
        <taxon>Fungi</taxon>
        <taxon>Dikarya</taxon>
        <taxon>Basidiomycota</taxon>
        <taxon>Pucciniomycotina</taxon>
        <taxon>Microbotryomycetes</taxon>
        <taxon>Leucosporidiales</taxon>
        <taxon>Leucosporidium</taxon>
    </lineage>
</organism>